<reference evidence="3 4" key="1">
    <citation type="submission" date="2022-12" db="EMBL/GenBank/DDBJ databases">
        <authorList>
            <person name="Muema E."/>
        </authorList>
    </citation>
    <scope>NUCLEOTIDE SEQUENCE [LARGE SCALE GENOMIC DNA]</scope>
    <source>
        <strain evidence="4">1330</strain>
    </source>
</reference>
<proteinExistence type="predicted"/>
<feature type="signal peptide" evidence="2">
    <location>
        <begin position="1"/>
        <end position="17"/>
    </location>
</feature>
<evidence type="ECO:0000256" key="2">
    <source>
        <dbReference type="SAM" id="SignalP"/>
    </source>
</evidence>
<dbReference type="Pfam" id="PF20084">
    <property type="entry name" value="TrbK"/>
    <property type="match status" value="1"/>
</dbReference>
<name>A0ABU8KK03_9HYPH</name>
<gene>
    <name evidence="3" type="primary">trbK-alt</name>
    <name evidence="3" type="ORF">O7A05_26455</name>
</gene>
<dbReference type="InterPro" id="IPR027587">
    <property type="entry name" value="TrbK"/>
</dbReference>
<sequence length="127" mass="13432">MFARLVAVVFVATAVAAAVIATRSAHKQSEPLALRDRAIAPQDPVAAELLRCSGIGETGPRDPGCLRAWAESRRRFLRQREGAITPAPAQPATLFPKVPASADPERKEGEGPSTPPMQTAPTGAKVR</sequence>
<evidence type="ECO:0000313" key="4">
    <source>
        <dbReference type="Proteomes" id="UP001366503"/>
    </source>
</evidence>
<feature type="chain" id="PRO_5046316826" evidence="2">
    <location>
        <begin position="18"/>
        <end position="127"/>
    </location>
</feature>
<dbReference type="NCBIfam" id="TIGR04360">
    <property type="entry name" value="other_trbK"/>
    <property type="match status" value="1"/>
</dbReference>
<evidence type="ECO:0000256" key="1">
    <source>
        <dbReference type="SAM" id="MobiDB-lite"/>
    </source>
</evidence>
<accession>A0ABU8KK03</accession>
<dbReference type="Proteomes" id="UP001366503">
    <property type="component" value="Unassembled WGS sequence"/>
</dbReference>
<keyword evidence="2" id="KW-0732">Signal</keyword>
<keyword evidence="4" id="KW-1185">Reference proteome</keyword>
<organism evidence="3 4">
    <name type="scientific">Mesorhizobium argentiipisi</name>
    <dbReference type="NCBI Taxonomy" id="3015175"/>
    <lineage>
        <taxon>Bacteria</taxon>
        <taxon>Pseudomonadati</taxon>
        <taxon>Pseudomonadota</taxon>
        <taxon>Alphaproteobacteria</taxon>
        <taxon>Hyphomicrobiales</taxon>
        <taxon>Phyllobacteriaceae</taxon>
        <taxon>Mesorhizobium</taxon>
    </lineage>
</organism>
<comment type="caution">
    <text evidence="3">The sequence shown here is derived from an EMBL/GenBank/DDBJ whole genome shotgun (WGS) entry which is preliminary data.</text>
</comment>
<dbReference type="EMBL" id="JAPYKO010000025">
    <property type="protein sequence ID" value="MEI9405682.1"/>
    <property type="molecule type" value="Genomic_DNA"/>
</dbReference>
<protein>
    <submittedName>
        <fullName evidence="3">Entry exclusion protein TrbK-alt</fullName>
    </submittedName>
</protein>
<feature type="region of interest" description="Disordered" evidence="1">
    <location>
        <begin position="79"/>
        <end position="127"/>
    </location>
</feature>
<evidence type="ECO:0000313" key="3">
    <source>
        <dbReference type="EMBL" id="MEI9405682.1"/>
    </source>
</evidence>
<dbReference type="RefSeq" id="WP_337095929.1">
    <property type="nucleotide sequence ID" value="NZ_JAPYKO010000025.1"/>
</dbReference>